<dbReference type="RefSeq" id="WP_041045447.1">
    <property type="nucleotide sequence ID" value="NZ_JXAK01000003.1"/>
</dbReference>
<proteinExistence type="predicted"/>
<evidence type="ECO:0000313" key="2">
    <source>
        <dbReference type="Proteomes" id="UP000031967"/>
    </source>
</evidence>
<sequence length="70" mass="7744">MKVRLMQKLAAGEPAAIDERNWTAELLASLEHANYIVVNGQEYEMLEGRLNLDSGALEVLVVPVAAEVRH</sequence>
<evidence type="ECO:0000313" key="1">
    <source>
        <dbReference type="EMBL" id="KIL42122.1"/>
    </source>
</evidence>
<dbReference type="Proteomes" id="UP000031967">
    <property type="component" value="Unassembled WGS sequence"/>
</dbReference>
<dbReference type="EMBL" id="JXAK01000003">
    <property type="protein sequence ID" value="KIL42122.1"/>
    <property type="molecule type" value="Genomic_DNA"/>
</dbReference>
<protein>
    <submittedName>
        <fullName evidence="1">Uncharacterized protein</fullName>
    </submittedName>
</protein>
<organism evidence="1 2">
    <name type="scientific">Gordoniibacillus kamchatkensis</name>
    <dbReference type="NCBI Taxonomy" id="1590651"/>
    <lineage>
        <taxon>Bacteria</taxon>
        <taxon>Bacillati</taxon>
        <taxon>Bacillota</taxon>
        <taxon>Bacilli</taxon>
        <taxon>Bacillales</taxon>
        <taxon>Paenibacillaceae</taxon>
        <taxon>Gordoniibacillus</taxon>
    </lineage>
</organism>
<keyword evidence="2" id="KW-1185">Reference proteome</keyword>
<name>A0ABR5AM59_9BACL</name>
<comment type="caution">
    <text evidence="1">The sequence shown here is derived from an EMBL/GenBank/DDBJ whole genome shotgun (WGS) entry which is preliminary data.</text>
</comment>
<accession>A0ABR5AM59</accession>
<gene>
    <name evidence="1" type="ORF">SD70_02795</name>
</gene>
<reference evidence="1 2" key="1">
    <citation type="submission" date="2014-12" db="EMBL/GenBank/DDBJ databases">
        <title>Draft genome sequence of Paenibacillus kamchatkensis strain B-2647.</title>
        <authorList>
            <person name="Karlyshev A.V."/>
            <person name="Kudryashova E.B."/>
        </authorList>
    </citation>
    <scope>NUCLEOTIDE SEQUENCE [LARGE SCALE GENOMIC DNA]</scope>
    <source>
        <strain evidence="1 2">VKM B-2647</strain>
    </source>
</reference>